<evidence type="ECO:0000256" key="3">
    <source>
        <dbReference type="SAM" id="MobiDB-lite"/>
    </source>
</evidence>
<dbReference type="Proteomes" id="UP000812267">
    <property type="component" value="Unassembled WGS sequence"/>
</dbReference>
<feature type="compositionally biased region" description="Basic and acidic residues" evidence="3">
    <location>
        <begin position="111"/>
        <end position="123"/>
    </location>
</feature>
<evidence type="ECO:0000313" key="4">
    <source>
        <dbReference type="EMBL" id="MBU4693681.1"/>
    </source>
</evidence>
<keyword evidence="5" id="KW-1185">Reference proteome</keyword>
<organism evidence="4 5">
    <name type="scientific">Mycoplasma zalophidermidis</name>
    <dbReference type="NCBI Taxonomy" id="398174"/>
    <lineage>
        <taxon>Bacteria</taxon>
        <taxon>Bacillati</taxon>
        <taxon>Mycoplasmatota</taxon>
        <taxon>Mollicutes</taxon>
        <taxon>Mycoplasmataceae</taxon>
        <taxon>Mycoplasma</taxon>
    </lineage>
</organism>
<accession>A0ABS6DRY2</accession>
<dbReference type="CDD" id="cd04496">
    <property type="entry name" value="SSB_OBF"/>
    <property type="match status" value="1"/>
</dbReference>
<dbReference type="EMBL" id="JAHMHK010000003">
    <property type="protein sequence ID" value="MBU4693681.1"/>
    <property type="molecule type" value="Genomic_DNA"/>
</dbReference>
<protein>
    <recommendedName>
        <fullName evidence="1">Single-stranded DNA-binding protein</fullName>
    </recommendedName>
</protein>
<dbReference type="GO" id="GO:0003677">
    <property type="term" value="F:DNA binding"/>
    <property type="evidence" value="ECO:0007669"/>
    <property type="project" value="UniProtKB-KW"/>
</dbReference>
<name>A0ABS6DRY2_9MOLU</name>
<dbReference type="PROSITE" id="PS50935">
    <property type="entry name" value="SSB"/>
    <property type="match status" value="1"/>
</dbReference>
<dbReference type="RefSeq" id="WP_216567845.1">
    <property type="nucleotide sequence ID" value="NZ_JAHMHK010000003.1"/>
</dbReference>
<comment type="caution">
    <text evidence="4">The sequence shown here is derived from an EMBL/GenBank/DDBJ whole genome shotgun (WGS) entry which is preliminary data.</text>
</comment>
<dbReference type="InterPro" id="IPR000424">
    <property type="entry name" value="Primosome_PriB/ssb"/>
</dbReference>
<keyword evidence="1 2" id="KW-0238">DNA-binding</keyword>
<evidence type="ECO:0000256" key="2">
    <source>
        <dbReference type="PROSITE-ProRule" id="PRU00252"/>
    </source>
</evidence>
<dbReference type="Pfam" id="PF00436">
    <property type="entry name" value="SSB"/>
    <property type="match status" value="1"/>
</dbReference>
<feature type="region of interest" description="Disordered" evidence="3">
    <location>
        <begin position="111"/>
        <end position="134"/>
    </location>
</feature>
<sequence length="134" mass="15421">MNKVLLTGRVANESFWEMNTSKANILKFSIATNEINNESEFIDVVIFQNNALNFKKYVKQGDLVEVVGTLKKNSFINSEGVKEYRLEVIGNSVIYSTKALKNKTNNYVVDEEKTNDENEKENSQEDYLEDLIIR</sequence>
<evidence type="ECO:0000313" key="5">
    <source>
        <dbReference type="Proteomes" id="UP000812267"/>
    </source>
</evidence>
<proteinExistence type="predicted"/>
<reference evidence="4" key="1">
    <citation type="submission" date="2021-06" db="EMBL/GenBank/DDBJ databases">
        <title>Novel Mycoplasma species detected in California sea lions (Zalophus californianus) from the USA.</title>
        <authorList>
            <person name="Volokhov D.V."/>
            <person name="Furtak V.A."/>
            <person name="Zagorodnyaya T.A."/>
        </authorList>
    </citation>
    <scope>NUCLEOTIDE SEQUENCE [LARGE SCALE GENOMIC DNA]</scope>
    <source>
        <strain evidence="4">CSL 4779</strain>
    </source>
</reference>
<gene>
    <name evidence="4" type="ORF">KQ878_02185</name>
</gene>
<dbReference type="InterPro" id="IPR011344">
    <property type="entry name" value="ssDNA-bd"/>
</dbReference>
<dbReference type="PIRSF" id="PIRSF002070">
    <property type="entry name" value="SSB"/>
    <property type="match status" value="1"/>
</dbReference>
<evidence type="ECO:0000256" key="1">
    <source>
        <dbReference type="PIRNR" id="PIRNR002070"/>
    </source>
</evidence>
<feature type="compositionally biased region" description="Acidic residues" evidence="3">
    <location>
        <begin position="124"/>
        <end position="134"/>
    </location>
</feature>